<dbReference type="STRING" id="47427.A0A2H3CWA8"/>
<organism evidence="1 2">
    <name type="scientific">Armillaria gallica</name>
    <name type="common">Bulbous honey fungus</name>
    <name type="synonym">Armillaria bulbosa</name>
    <dbReference type="NCBI Taxonomy" id="47427"/>
    <lineage>
        <taxon>Eukaryota</taxon>
        <taxon>Fungi</taxon>
        <taxon>Dikarya</taxon>
        <taxon>Basidiomycota</taxon>
        <taxon>Agaricomycotina</taxon>
        <taxon>Agaricomycetes</taxon>
        <taxon>Agaricomycetidae</taxon>
        <taxon>Agaricales</taxon>
        <taxon>Marasmiineae</taxon>
        <taxon>Physalacriaceae</taxon>
        <taxon>Armillaria</taxon>
    </lineage>
</organism>
<protein>
    <submittedName>
        <fullName evidence="1">Uncharacterized protein</fullName>
    </submittedName>
</protein>
<evidence type="ECO:0000313" key="2">
    <source>
        <dbReference type="Proteomes" id="UP000217790"/>
    </source>
</evidence>
<dbReference type="AlphaFoldDB" id="A0A2H3CWA8"/>
<reference evidence="2" key="1">
    <citation type="journal article" date="2017" name="Nat. Ecol. Evol.">
        <title>Genome expansion and lineage-specific genetic innovations in the forest pathogenic fungi Armillaria.</title>
        <authorList>
            <person name="Sipos G."/>
            <person name="Prasanna A.N."/>
            <person name="Walter M.C."/>
            <person name="O'Connor E."/>
            <person name="Balint B."/>
            <person name="Krizsan K."/>
            <person name="Kiss B."/>
            <person name="Hess J."/>
            <person name="Varga T."/>
            <person name="Slot J."/>
            <person name="Riley R."/>
            <person name="Boka B."/>
            <person name="Rigling D."/>
            <person name="Barry K."/>
            <person name="Lee J."/>
            <person name="Mihaltcheva S."/>
            <person name="LaButti K."/>
            <person name="Lipzen A."/>
            <person name="Waldron R."/>
            <person name="Moloney N.M."/>
            <person name="Sperisen C."/>
            <person name="Kredics L."/>
            <person name="Vagvoelgyi C."/>
            <person name="Patrignani A."/>
            <person name="Fitzpatrick D."/>
            <person name="Nagy I."/>
            <person name="Doyle S."/>
            <person name="Anderson J.B."/>
            <person name="Grigoriev I.V."/>
            <person name="Gueldener U."/>
            <person name="Muensterkoetter M."/>
            <person name="Nagy L.G."/>
        </authorList>
    </citation>
    <scope>NUCLEOTIDE SEQUENCE [LARGE SCALE GENOMIC DNA]</scope>
    <source>
        <strain evidence="2">Ar21-2</strain>
    </source>
</reference>
<evidence type="ECO:0000313" key="1">
    <source>
        <dbReference type="EMBL" id="PBK80393.1"/>
    </source>
</evidence>
<accession>A0A2H3CWA8</accession>
<dbReference type="Proteomes" id="UP000217790">
    <property type="component" value="Unassembled WGS sequence"/>
</dbReference>
<keyword evidence="2" id="KW-1185">Reference proteome</keyword>
<dbReference type="InParanoid" id="A0A2H3CWA8"/>
<sequence length="362" mass="40130">MGHAISINGINWRQGLKKTLDLYFSHSHFFMQGLGDDADDDVHPTTAYRHGIASENGRKANKEDVDDVQTGVATGGGTIVDGRYSQAIQTRTNDRGACKLHACIPVFKRSGPALPPYRLPKPIHEIPPLPVEVLTFILSLLLQGMVNFTFASCIRAFSAFALYRRAFALMHLRPSASYHPPCNLSSTSSNRPIYYHFYANLHGVSSYDYPQVPPSLCSLPPLHVQVCRQMYGGKKTLCSAIVICPAIEELKIEEEGGEECWCSIIPHLKSLHVLVMRKPGTTQIKAMKEELDERFPLLKRARTHLMSSAISHSGHSMVISEHAHATHLANACPALQHVIFLPPPSLLILILSPIRQSLCEED</sequence>
<gene>
    <name evidence="1" type="ORF">ARMGADRAFT_1171935</name>
</gene>
<proteinExistence type="predicted"/>
<name>A0A2H3CWA8_ARMGA</name>
<dbReference type="EMBL" id="KZ293746">
    <property type="protein sequence ID" value="PBK80393.1"/>
    <property type="molecule type" value="Genomic_DNA"/>
</dbReference>